<evidence type="ECO:0000313" key="2">
    <source>
        <dbReference type="Proteomes" id="UP000807159"/>
    </source>
</evidence>
<feature type="non-terminal residue" evidence="1">
    <location>
        <position position="141"/>
    </location>
</feature>
<name>A0A8T2WBG8_POPDE</name>
<dbReference type="EMBL" id="JACEGQ020000188">
    <property type="protein sequence ID" value="KAH8479479.1"/>
    <property type="molecule type" value="Genomic_DNA"/>
</dbReference>
<dbReference type="AlphaFoldDB" id="A0A8T2WBG8"/>
<keyword evidence="2" id="KW-1185">Reference proteome</keyword>
<organism evidence="1 2">
    <name type="scientific">Populus deltoides</name>
    <name type="common">Eastern poplar</name>
    <name type="synonym">Eastern cottonwood</name>
    <dbReference type="NCBI Taxonomy" id="3696"/>
    <lineage>
        <taxon>Eukaryota</taxon>
        <taxon>Viridiplantae</taxon>
        <taxon>Streptophyta</taxon>
        <taxon>Embryophyta</taxon>
        <taxon>Tracheophyta</taxon>
        <taxon>Spermatophyta</taxon>
        <taxon>Magnoliopsida</taxon>
        <taxon>eudicotyledons</taxon>
        <taxon>Gunneridae</taxon>
        <taxon>Pentapetalae</taxon>
        <taxon>rosids</taxon>
        <taxon>fabids</taxon>
        <taxon>Malpighiales</taxon>
        <taxon>Salicaceae</taxon>
        <taxon>Saliceae</taxon>
        <taxon>Populus</taxon>
    </lineage>
</organism>
<protein>
    <submittedName>
        <fullName evidence="1">Uncharacterized protein</fullName>
    </submittedName>
</protein>
<dbReference type="Proteomes" id="UP000807159">
    <property type="component" value="Unassembled WGS sequence"/>
</dbReference>
<proteinExistence type="predicted"/>
<sequence>MEVFVSFVAEEEDPSILDMARDVETLIHHVVRSVALLVIQLQIVLIAMQSLLTLPMLLKLPIPALHLTLQPIAIPTAKRQNSPSSSIAPSISSCVPCTTDLADDFVQHLSSEPTATGVSLDETVASLAVTEATSVASLPSH</sequence>
<reference evidence="1" key="1">
    <citation type="journal article" date="2021" name="J. Hered.">
        <title>Genome Assembly of Salicaceae Populus deltoides (Eastern Cottonwood) I-69 Based on Nanopore Sequencing and Hi-C Technologies.</title>
        <authorList>
            <person name="Bai S."/>
            <person name="Wu H."/>
            <person name="Zhang J."/>
            <person name="Pan Z."/>
            <person name="Zhao W."/>
            <person name="Li Z."/>
            <person name="Tong C."/>
        </authorList>
    </citation>
    <scope>NUCLEOTIDE SEQUENCE</scope>
    <source>
        <tissue evidence="1">Leaf</tissue>
    </source>
</reference>
<evidence type="ECO:0000313" key="1">
    <source>
        <dbReference type="EMBL" id="KAH8479479.1"/>
    </source>
</evidence>
<comment type="caution">
    <text evidence="1">The sequence shown here is derived from an EMBL/GenBank/DDBJ whole genome shotgun (WGS) entry which is preliminary data.</text>
</comment>
<accession>A0A8T2WBG8</accession>
<gene>
    <name evidence="1" type="ORF">H0E87_031327</name>
</gene>